<proteinExistence type="predicted"/>
<name>A0AAV9GZY5_9PEZI</name>
<dbReference type="EMBL" id="MU865925">
    <property type="protein sequence ID" value="KAK4452181.1"/>
    <property type="molecule type" value="Genomic_DNA"/>
</dbReference>
<dbReference type="Gene3D" id="2.60.120.620">
    <property type="entry name" value="q2cbj1_9rhob like domain"/>
    <property type="match status" value="1"/>
</dbReference>
<evidence type="ECO:0000259" key="1">
    <source>
        <dbReference type="PROSITE" id="PS51471"/>
    </source>
</evidence>
<dbReference type="PROSITE" id="PS51471">
    <property type="entry name" value="FE2OG_OXY"/>
    <property type="match status" value="1"/>
</dbReference>
<gene>
    <name evidence="2" type="ORF">QBC34DRAFT_321394</name>
</gene>
<feature type="domain" description="Fe2OG dioxygenase" evidence="1">
    <location>
        <begin position="170"/>
        <end position="266"/>
    </location>
</feature>
<protein>
    <recommendedName>
        <fullName evidence="1">Fe2OG dioxygenase domain-containing protein</fullName>
    </recommendedName>
</protein>
<organism evidence="2 3">
    <name type="scientific">Podospora aff. communis PSN243</name>
    <dbReference type="NCBI Taxonomy" id="3040156"/>
    <lineage>
        <taxon>Eukaryota</taxon>
        <taxon>Fungi</taxon>
        <taxon>Dikarya</taxon>
        <taxon>Ascomycota</taxon>
        <taxon>Pezizomycotina</taxon>
        <taxon>Sordariomycetes</taxon>
        <taxon>Sordariomycetidae</taxon>
        <taxon>Sordariales</taxon>
        <taxon>Podosporaceae</taxon>
        <taxon>Podospora</taxon>
    </lineage>
</organism>
<dbReference type="AlphaFoldDB" id="A0AAV9GZY5"/>
<dbReference type="Proteomes" id="UP001321760">
    <property type="component" value="Unassembled WGS sequence"/>
</dbReference>
<dbReference type="PANTHER" id="PTHR33099:SF7">
    <property type="entry name" value="MYND-TYPE DOMAIN-CONTAINING PROTEIN"/>
    <property type="match status" value="1"/>
</dbReference>
<dbReference type="PANTHER" id="PTHR33099">
    <property type="entry name" value="FE2OG DIOXYGENASE DOMAIN-CONTAINING PROTEIN"/>
    <property type="match status" value="1"/>
</dbReference>
<keyword evidence="3" id="KW-1185">Reference proteome</keyword>
<evidence type="ECO:0000313" key="2">
    <source>
        <dbReference type="EMBL" id="KAK4452181.1"/>
    </source>
</evidence>
<accession>A0AAV9GZY5</accession>
<dbReference type="InterPro" id="IPR005123">
    <property type="entry name" value="Oxoglu/Fe-dep_dioxygenase_dom"/>
</dbReference>
<reference evidence="2" key="2">
    <citation type="submission" date="2023-05" db="EMBL/GenBank/DDBJ databases">
        <authorList>
            <consortium name="Lawrence Berkeley National Laboratory"/>
            <person name="Steindorff A."/>
            <person name="Hensen N."/>
            <person name="Bonometti L."/>
            <person name="Westerberg I."/>
            <person name="Brannstrom I.O."/>
            <person name="Guillou S."/>
            <person name="Cros-Aarteil S."/>
            <person name="Calhoun S."/>
            <person name="Haridas S."/>
            <person name="Kuo A."/>
            <person name="Mondo S."/>
            <person name="Pangilinan J."/>
            <person name="Riley R."/>
            <person name="Labutti K."/>
            <person name="Andreopoulos B."/>
            <person name="Lipzen A."/>
            <person name="Chen C."/>
            <person name="Yanf M."/>
            <person name="Daum C."/>
            <person name="Ng V."/>
            <person name="Clum A."/>
            <person name="Ohm R."/>
            <person name="Martin F."/>
            <person name="Silar P."/>
            <person name="Natvig D."/>
            <person name="Lalanne C."/>
            <person name="Gautier V."/>
            <person name="Ament-Velasquez S.L."/>
            <person name="Kruys A."/>
            <person name="Hutchinson M.I."/>
            <person name="Powell A.J."/>
            <person name="Barry K."/>
            <person name="Miller A.N."/>
            <person name="Grigoriev I.V."/>
            <person name="Debuchy R."/>
            <person name="Gladieux P."/>
            <person name="Thoren M.H."/>
            <person name="Johannesson H."/>
        </authorList>
    </citation>
    <scope>NUCLEOTIDE SEQUENCE</scope>
    <source>
        <strain evidence="2">PSN243</strain>
    </source>
</reference>
<evidence type="ECO:0000313" key="3">
    <source>
        <dbReference type="Proteomes" id="UP001321760"/>
    </source>
</evidence>
<comment type="caution">
    <text evidence="2">The sequence shown here is derived from an EMBL/GenBank/DDBJ whole genome shotgun (WGS) entry which is preliminary data.</text>
</comment>
<reference evidence="2" key="1">
    <citation type="journal article" date="2023" name="Mol. Phylogenet. Evol.">
        <title>Genome-scale phylogeny and comparative genomics of the fungal order Sordariales.</title>
        <authorList>
            <person name="Hensen N."/>
            <person name="Bonometti L."/>
            <person name="Westerberg I."/>
            <person name="Brannstrom I.O."/>
            <person name="Guillou S."/>
            <person name="Cros-Aarteil S."/>
            <person name="Calhoun S."/>
            <person name="Haridas S."/>
            <person name="Kuo A."/>
            <person name="Mondo S."/>
            <person name="Pangilinan J."/>
            <person name="Riley R."/>
            <person name="LaButti K."/>
            <person name="Andreopoulos B."/>
            <person name="Lipzen A."/>
            <person name="Chen C."/>
            <person name="Yan M."/>
            <person name="Daum C."/>
            <person name="Ng V."/>
            <person name="Clum A."/>
            <person name="Steindorff A."/>
            <person name="Ohm R.A."/>
            <person name="Martin F."/>
            <person name="Silar P."/>
            <person name="Natvig D.O."/>
            <person name="Lalanne C."/>
            <person name="Gautier V."/>
            <person name="Ament-Velasquez S.L."/>
            <person name="Kruys A."/>
            <person name="Hutchinson M.I."/>
            <person name="Powell A.J."/>
            <person name="Barry K."/>
            <person name="Miller A.N."/>
            <person name="Grigoriev I.V."/>
            <person name="Debuchy R."/>
            <person name="Gladieux P."/>
            <person name="Hiltunen Thoren M."/>
            <person name="Johannesson H."/>
        </authorList>
    </citation>
    <scope>NUCLEOTIDE SEQUENCE</scope>
    <source>
        <strain evidence="2">PSN243</strain>
    </source>
</reference>
<sequence>MDPSKHNPEVEQSGPAQGRLIPLLEAFHLSGAIEKTVFTFTCGGTIPIQSPALDANSGPIPLPGASTHSAPVQLRWDPRDITTPASQTKLTFPLDPHTRENLQQLINDMQPATFGLGGVDVYDESYRKATKLDPERFSSTFNPYELGIVDTIAQTLLPTLRRGSTTGAVRAELYKLNVYSGPSGKFKSHVDTPRSPSQFGSLVVCLPLEHDGGALEVRHQGWTVTFDWSGKDPQSIGCAAFYSDCEHEVLEVTKGHRATLTYNLYCVRGNGQLGGSCPALDPSHLPMYDTIREIVFDKSWGENAYLGYYCSHSYPHTTNTALHFLPPDNLKGADMIVYEIFRSFGLKVAFRPALESPAYKAWEEWCMDQSDASDESGDVKGREHPARVAIGLSRRFQIWDENISDFHESQVEWNKWTGKQKRFQPRWHGIHHKLPMIRNMGYIDAKSVYWLNGPRGKNPEPQVSWQHYGNEAEPRMTYSMLTLIVKIPKGGAAHAPHLFDGEEEDMDKLWEKVNWIPGKGYVVETEG</sequence>